<dbReference type="Proteomes" id="UP001152531">
    <property type="component" value="Unassembled WGS sequence"/>
</dbReference>
<proteinExistence type="predicted"/>
<sequence length="795" mass="89511">MKGLEEKKPVKKVQSKYKPLFRLLIVSYFVLHAYFVTYPNYLNSKASIDYKEIFLNALDTNLAGNWSKTYTSVPHLAGTGKSLVNFTRDKFEEYGLKATVDDYEILVSYPKDHDLNLIDSTTGEILYKAPLKEDVLEDDPTTQGNDTIPTFLGYAANGNVTAEYVYANYGTKDDFETLKELGIDVTGKIAVVRYGGIFRGLKVKFAQDNGAIGVLIYSDPGDDGEITTKNGYEQYPKGPARQESSVQRGSVQFLGGVGAYPGDPTTPGYASKPGCERQDPHKAIGKIPVLPISYREVTPILKKLNGHGVKLSDKKWIGDLDGFDYYTGPNKKAELNLYNNQDFNISTLSNVYGEIEGEKADEVVIIGNHRDAWIKGGAGDPNSGSASMMEIARGLGELIKAGYKFKRTIILMSWDGEEYGLLGSTEFGEYASKILQKKVVAYLNLDVSVSGTNLNLEGCKSIYGLIKKVAATLPYPVEGVGSLLDHYLSVHGDKITALGSGSDYTVFLEHLGIPSIDMGFGGGKTAPIYHYHSNYDSYHWMEKYGDKGFVYHSLMAKFLGLIALELTDQEVIPFSIKDYVDELTRYFEIVKEKIPKDWESKAIENEATWNELLITPVEEMKYLDESTNGWYQEKYIPFPELVGKSDCMHHKNHLMFDIKKHKNLTLSDIVQITIDDLAQLGNSSAIFDGESASLQTQYDHRDSLFFWQKLKLHYKILKHNKLMQYFERNFIYEKGLYEREWFKHIIFASGRFTGYAGQVYPMLQEAIEDGDFDRLVKSLGIVSRTFRRVSDQLVI</sequence>
<reference evidence="1" key="1">
    <citation type="submission" date="2022-06" db="EMBL/GenBank/DDBJ databases">
        <authorList>
            <person name="Legras J.-L."/>
            <person name="Devillers H."/>
            <person name="Grondin C."/>
        </authorList>
    </citation>
    <scope>NUCLEOTIDE SEQUENCE</scope>
    <source>
        <strain evidence="1">CLIB 1444</strain>
    </source>
</reference>
<name>A0ACA9YC15_9ASCO</name>
<keyword evidence="2" id="KW-1185">Reference proteome</keyword>
<accession>A0ACA9YC15</accession>
<organism evidence="1 2">
    <name type="scientific">[Candida] jaroonii</name>
    <dbReference type="NCBI Taxonomy" id="467808"/>
    <lineage>
        <taxon>Eukaryota</taxon>
        <taxon>Fungi</taxon>
        <taxon>Dikarya</taxon>
        <taxon>Ascomycota</taxon>
        <taxon>Saccharomycotina</taxon>
        <taxon>Pichiomycetes</taxon>
        <taxon>Debaryomycetaceae</taxon>
        <taxon>Yamadazyma</taxon>
    </lineage>
</organism>
<dbReference type="EMBL" id="CALSDN010000009">
    <property type="protein sequence ID" value="CAH6722391.1"/>
    <property type="molecule type" value="Genomic_DNA"/>
</dbReference>
<protein>
    <submittedName>
        <fullName evidence="1">Vacuolar protein sorting-associated protein 70</fullName>
    </submittedName>
</protein>
<evidence type="ECO:0000313" key="2">
    <source>
        <dbReference type="Proteomes" id="UP001152531"/>
    </source>
</evidence>
<evidence type="ECO:0000313" key="1">
    <source>
        <dbReference type="EMBL" id="CAH6722391.1"/>
    </source>
</evidence>
<comment type="caution">
    <text evidence="1">The sequence shown here is derived from an EMBL/GenBank/DDBJ whole genome shotgun (WGS) entry which is preliminary data.</text>
</comment>
<gene>
    <name evidence="1" type="ORF">CLIB1444_09S02542</name>
</gene>